<dbReference type="eggNOG" id="KOG1237">
    <property type="taxonomic scope" value="Eukaryota"/>
</dbReference>
<dbReference type="InterPro" id="IPR000109">
    <property type="entry name" value="POT_fam"/>
</dbReference>
<feature type="transmembrane region" description="Helical" evidence="6">
    <location>
        <begin position="70"/>
        <end position="89"/>
    </location>
</feature>
<evidence type="ECO:0000313" key="8">
    <source>
        <dbReference type="EnsemblPlants" id="AES92109"/>
    </source>
</evidence>
<evidence type="ECO:0000256" key="4">
    <source>
        <dbReference type="ARBA" id="ARBA00022989"/>
    </source>
</evidence>
<reference evidence="7 9" key="1">
    <citation type="journal article" date="2011" name="Nature">
        <title>The Medicago genome provides insight into the evolution of rhizobial symbioses.</title>
        <authorList>
            <person name="Young N.D."/>
            <person name="Debelle F."/>
            <person name="Oldroyd G.E."/>
            <person name="Geurts R."/>
            <person name="Cannon S.B."/>
            <person name="Udvardi M.K."/>
            <person name="Benedito V.A."/>
            <person name="Mayer K.F."/>
            <person name="Gouzy J."/>
            <person name="Schoof H."/>
            <person name="Van de Peer Y."/>
            <person name="Proost S."/>
            <person name="Cook D.R."/>
            <person name="Meyers B.C."/>
            <person name="Spannagl M."/>
            <person name="Cheung F."/>
            <person name="De Mita S."/>
            <person name="Krishnakumar V."/>
            <person name="Gundlach H."/>
            <person name="Zhou S."/>
            <person name="Mudge J."/>
            <person name="Bharti A.K."/>
            <person name="Murray J.D."/>
            <person name="Naoumkina M.A."/>
            <person name="Rosen B."/>
            <person name="Silverstein K.A."/>
            <person name="Tang H."/>
            <person name="Rombauts S."/>
            <person name="Zhao P.X."/>
            <person name="Zhou P."/>
            <person name="Barbe V."/>
            <person name="Bardou P."/>
            <person name="Bechner M."/>
            <person name="Bellec A."/>
            <person name="Berger A."/>
            <person name="Berges H."/>
            <person name="Bidwell S."/>
            <person name="Bisseling T."/>
            <person name="Choisne N."/>
            <person name="Couloux A."/>
            <person name="Denny R."/>
            <person name="Deshpande S."/>
            <person name="Dai X."/>
            <person name="Doyle J.J."/>
            <person name="Dudez A.M."/>
            <person name="Farmer A.D."/>
            <person name="Fouteau S."/>
            <person name="Franken C."/>
            <person name="Gibelin C."/>
            <person name="Gish J."/>
            <person name="Goldstein S."/>
            <person name="Gonzalez A.J."/>
            <person name="Green P.J."/>
            <person name="Hallab A."/>
            <person name="Hartog M."/>
            <person name="Hua A."/>
            <person name="Humphray S.J."/>
            <person name="Jeong D.H."/>
            <person name="Jing Y."/>
            <person name="Jocker A."/>
            <person name="Kenton S.M."/>
            <person name="Kim D.J."/>
            <person name="Klee K."/>
            <person name="Lai H."/>
            <person name="Lang C."/>
            <person name="Lin S."/>
            <person name="Macmil S.L."/>
            <person name="Magdelenat G."/>
            <person name="Matthews L."/>
            <person name="McCorrison J."/>
            <person name="Monaghan E.L."/>
            <person name="Mun J.H."/>
            <person name="Najar F.Z."/>
            <person name="Nicholson C."/>
            <person name="Noirot C."/>
            <person name="O'Bleness M."/>
            <person name="Paule C.R."/>
            <person name="Poulain J."/>
            <person name="Prion F."/>
            <person name="Qin B."/>
            <person name="Qu C."/>
            <person name="Retzel E.F."/>
            <person name="Riddle C."/>
            <person name="Sallet E."/>
            <person name="Samain S."/>
            <person name="Samson N."/>
            <person name="Sanders I."/>
            <person name="Saurat O."/>
            <person name="Scarpelli C."/>
            <person name="Schiex T."/>
            <person name="Segurens B."/>
            <person name="Severin A.J."/>
            <person name="Sherrier D.J."/>
            <person name="Shi R."/>
            <person name="Sims S."/>
            <person name="Singer S.R."/>
            <person name="Sinharoy S."/>
            <person name="Sterck L."/>
            <person name="Viollet A."/>
            <person name="Wang B.B."/>
            <person name="Wang K."/>
            <person name="Wang M."/>
            <person name="Wang X."/>
            <person name="Warfsmann J."/>
            <person name="Weissenbach J."/>
            <person name="White D.D."/>
            <person name="White J.D."/>
            <person name="Wiley G.B."/>
            <person name="Wincker P."/>
            <person name="Xing Y."/>
            <person name="Yang L."/>
            <person name="Yao Z."/>
            <person name="Ying F."/>
            <person name="Zhai J."/>
            <person name="Zhou L."/>
            <person name="Zuber A."/>
            <person name="Denarie J."/>
            <person name="Dixon R.A."/>
            <person name="May G.D."/>
            <person name="Schwartz D.C."/>
            <person name="Rogers J."/>
            <person name="Quetier F."/>
            <person name="Town C.D."/>
            <person name="Roe B.A."/>
        </authorList>
    </citation>
    <scope>NUCLEOTIDE SEQUENCE [LARGE SCALE GENOMIC DNA]</scope>
    <source>
        <strain evidence="7">A17</strain>
        <strain evidence="8 9">cv. Jemalong A17</strain>
    </source>
</reference>
<evidence type="ECO:0000256" key="6">
    <source>
        <dbReference type="SAM" id="Phobius"/>
    </source>
</evidence>
<dbReference type="InterPro" id="IPR036259">
    <property type="entry name" value="MFS_trans_sf"/>
</dbReference>
<protein>
    <submittedName>
        <fullName evidence="7">Peptide/nitrate transporter</fullName>
    </submittedName>
</protein>
<dbReference type="HOGENOM" id="CLU_2041527_0_0_1"/>
<evidence type="ECO:0000256" key="3">
    <source>
        <dbReference type="ARBA" id="ARBA00022692"/>
    </source>
</evidence>
<dbReference type="GO" id="GO:0022857">
    <property type="term" value="F:transmembrane transporter activity"/>
    <property type="evidence" value="ECO:0007669"/>
    <property type="project" value="InterPro"/>
</dbReference>
<keyword evidence="5 6" id="KW-0472">Membrane</keyword>
<evidence type="ECO:0000256" key="2">
    <source>
        <dbReference type="ARBA" id="ARBA00005982"/>
    </source>
</evidence>
<keyword evidence="3 6" id="KW-0812">Transmembrane</keyword>
<dbReference type="EMBL" id="CM001220">
    <property type="protein sequence ID" value="AES92109.2"/>
    <property type="molecule type" value="Genomic_DNA"/>
</dbReference>
<dbReference type="STRING" id="3880.G7JR42"/>
<dbReference type="PaxDb" id="3880-AES92109"/>
<dbReference type="Proteomes" id="UP000002051">
    <property type="component" value="Chromosome 4"/>
</dbReference>
<dbReference type="Pfam" id="PF00854">
    <property type="entry name" value="PTR2"/>
    <property type="match status" value="1"/>
</dbReference>
<organism evidence="7 9">
    <name type="scientific">Medicago truncatula</name>
    <name type="common">Barrel medic</name>
    <name type="synonym">Medicago tribuloides</name>
    <dbReference type="NCBI Taxonomy" id="3880"/>
    <lineage>
        <taxon>Eukaryota</taxon>
        <taxon>Viridiplantae</taxon>
        <taxon>Streptophyta</taxon>
        <taxon>Embryophyta</taxon>
        <taxon>Tracheophyta</taxon>
        <taxon>Spermatophyta</taxon>
        <taxon>Magnoliopsida</taxon>
        <taxon>eudicotyledons</taxon>
        <taxon>Gunneridae</taxon>
        <taxon>Pentapetalae</taxon>
        <taxon>rosids</taxon>
        <taxon>fabids</taxon>
        <taxon>Fabales</taxon>
        <taxon>Fabaceae</taxon>
        <taxon>Papilionoideae</taxon>
        <taxon>50 kb inversion clade</taxon>
        <taxon>NPAAA clade</taxon>
        <taxon>Hologalegina</taxon>
        <taxon>IRL clade</taxon>
        <taxon>Trifolieae</taxon>
        <taxon>Medicago</taxon>
    </lineage>
</organism>
<evidence type="ECO:0000313" key="7">
    <source>
        <dbReference type="EMBL" id="AES92109.2"/>
    </source>
</evidence>
<comment type="subcellular location">
    <subcellularLocation>
        <location evidence="1">Membrane</location>
        <topology evidence="1">Multi-pass membrane protein</topology>
    </subcellularLocation>
</comment>
<evidence type="ECO:0000256" key="1">
    <source>
        <dbReference type="ARBA" id="ARBA00004141"/>
    </source>
</evidence>
<dbReference type="GO" id="GO:0016020">
    <property type="term" value="C:membrane"/>
    <property type="evidence" value="ECO:0007669"/>
    <property type="project" value="UniProtKB-SubCell"/>
</dbReference>
<gene>
    <name evidence="7" type="ordered locus">MTR_4g124330</name>
</gene>
<name>G7JR42_MEDTR</name>
<reference evidence="8" key="3">
    <citation type="submission" date="2015-04" db="UniProtKB">
        <authorList>
            <consortium name="EnsemblPlants"/>
        </authorList>
    </citation>
    <scope>IDENTIFICATION</scope>
    <source>
        <strain evidence="8">cv. Jemalong A17</strain>
    </source>
</reference>
<comment type="similarity">
    <text evidence="2">Belongs to the major facilitator superfamily. Proton-dependent oligopeptide transporter (POT/PTR) (TC 2.A.17) family.</text>
</comment>
<dbReference type="PANTHER" id="PTHR11654">
    <property type="entry name" value="OLIGOPEPTIDE TRANSPORTER-RELATED"/>
    <property type="match status" value="1"/>
</dbReference>
<evidence type="ECO:0000313" key="9">
    <source>
        <dbReference type="Proteomes" id="UP000002051"/>
    </source>
</evidence>
<dbReference type="Gene3D" id="1.20.1250.20">
    <property type="entry name" value="MFS general substrate transporter like domains"/>
    <property type="match status" value="1"/>
</dbReference>
<accession>A0A0C3X787</accession>
<reference evidence="7 9" key="2">
    <citation type="journal article" date="2014" name="BMC Genomics">
        <title>An improved genome release (version Mt4.0) for the model legume Medicago truncatula.</title>
        <authorList>
            <person name="Tang H."/>
            <person name="Krishnakumar V."/>
            <person name="Bidwell S."/>
            <person name="Rosen B."/>
            <person name="Chan A."/>
            <person name="Zhou S."/>
            <person name="Gentzbittel L."/>
            <person name="Childs K.L."/>
            <person name="Yandell M."/>
            <person name="Gundlach H."/>
            <person name="Mayer K.F."/>
            <person name="Schwartz D.C."/>
            <person name="Town C.D."/>
        </authorList>
    </citation>
    <scope>GENOME REANNOTATION</scope>
    <source>
        <strain evidence="8 9">cv. Jemalong A17</strain>
    </source>
</reference>
<accession>G7JR42</accession>
<dbReference type="AlphaFoldDB" id="G7JR42"/>
<proteinExistence type="inferred from homology"/>
<sequence>MLRNFSHNCGKQSCLHVTKALFFYASIYLLALGGGEIKGCVPALGADQFDDKNPKDRATFVVHVRSQFKWYKGFLISLLYASAALICIVSGKRFYCTPNPGGSPLLGAGCHSQELEGEIES</sequence>
<feature type="transmembrane region" description="Helical" evidence="6">
    <location>
        <begin position="21"/>
        <end position="44"/>
    </location>
</feature>
<evidence type="ECO:0000256" key="5">
    <source>
        <dbReference type="ARBA" id="ARBA00023136"/>
    </source>
</evidence>
<dbReference type="EnsemblPlants" id="AES92109">
    <property type="protein sequence ID" value="AES92109"/>
    <property type="gene ID" value="MTR_4g124330"/>
</dbReference>
<keyword evidence="4 6" id="KW-1133">Transmembrane helix</keyword>
<keyword evidence="9" id="KW-1185">Reference proteome</keyword>